<keyword evidence="2" id="KW-1185">Reference proteome</keyword>
<dbReference type="RefSeq" id="WP_306060197.1">
    <property type="nucleotide sequence ID" value="NZ_CP120997.1"/>
</dbReference>
<evidence type="ECO:0000313" key="2">
    <source>
        <dbReference type="Proteomes" id="UP001239522"/>
    </source>
</evidence>
<gene>
    <name evidence="1" type="ORF">P8A18_31760</name>
</gene>
<name>A0ABY9HUT1_9ACTN</name>
<sequence length="58" mass="6284">MELTSHRLEDLFIDVEAVRVAVPNNIVGRISVQPDSAGLGGAASYLNEHTSAIHLDQR</sequence>
<evidence type="ECO:0000313" key="1">
    <source>
        <dbReference type="EMBL" id="WLQ37738.1"/>
    </source>
</evidence>
<protein>
    <submittedName>
        <fullName evidence="1">Uncharacterized protein</fullName>
    </submittedName>
</protein>
<dbReference type="Proteomes" id="UP001239522">
    <property type="component" value="Chromosome"/>
</dbReference>
<dbReference type="EMBL" id="CP120997">
    <property type="protein sequence ID" value="WLQ37738.1"/>
    <property type="molecule type" value="Genomic_DNA"/>
</dbReference>
<proteinExistence type="predicted"/>
<reference evidence="1 2" key="1">
    <citation type="submission" date="2023-03" db="EMBL/GenBank/DDBJ databases">
        <title>Isolation and description of six Streptomyces strains from soil environments, able to metabolize different microbial glucans.</title>
        <authorList>
            <person name="Widen T."/>
            <person name="Larsbrink J."/>
        </authorList>
    </citation>
    <scope>NUCLEOTIDE SEQUENCE [LARGE SCALE GENOMIC DNA]</scope>
    <source>
        <strain evidence="1 2">Mut1</strain>
    </source>
</reference>
<organism evidence="1 2">
    <name type="scientific">Streptomyces castrisilvae</name>
    <dbReference type="NCBI Taxonomy" id="3033811"/>
    <lineage>
        <taxon>Bacteria</taxon>
        <taxon>Bacillati</taxon>
        <taxon>Actinomycetota</taxon>
        <taxon>Actinomycetes</taxon>
        <taxon>Kitasatosporales</taxon>
        <taxon>Streptomycetaceae</taxon>
        <taxon>Streptomyces</taxon>
    </lineage>
</organism>
<accession>A0ABY9HUT1</accession>